<evidence type="ECO:0000313" key="2">
    <source>
        <dbReference type="Proteomes" id="UP000642284"/>
    </source>
</evidence>
<accession>A0ABR7SFP2</accession>
<dbReference type="RefSeq" id="WP_187813719.1">
    <property type="nucleotide sequence ID" value="NZ_JACTVJ010000005.1"/>
</dbReference>
<organism evidence="1 2">
    <name type="scientific">Streptomyces polyasparticus</name>
    <dbReference type="NCBI Taxonomy" id="2767826"/>
    <lineage>
        <taxon>Bacteria</taxon>
        <taxon>Bacillati</taxon>
        <taxon>Actinomycetota</taxon>
        <taxon>Actinomycetes</taxon>
        <taxon>Kitasatosporales</taxon>
        <taxon>Streptomycetaceae</taxon>
        <taxon>Streptomyces</taxon>
    </lineage>
</organism>
<comment type="caution">
    <text evidence="1">The sequence shown here is derived from an EMBL/GenBank/DDBJ whole genome shotgun (WGS) entry which is preliminary data.</text>
</comment>
<name>A0ABR7SFP2_9ACTN</name>
<protein>
    <recommendedName>
        <fullName evidence="3">DNA-binding protein</fullName>
    </recommendedName>
</protein>
<sequence>MTTPYDDDTAAALLEAGAVLPAGTTVREDADALTARTYTHPALEDRRIVRLVPQTLGEAEDLALEFLGLERAPGTPEVGQVRRETLGFPAWALVNDPANGHHALALVKDMERLSRQAKSRPGTAKEGFEELGERLGRAVPHFLPTFYEQAARTFLQHDNTTYAAAFFGKAREAERVHALAVDEERRRAVFLEFAFAGALTVKALKEHVRDLSQRLAPVEAWAQFRQLTVERCAAGMPPHASLPQDARGLIKAAGLARVTEECALVADLISSPAAVRAPASFWTAYRATLKVLTEERPALRVRLLEIMPTGLGRSSEDDVLWLTLLAECGADRLLTGEDEAGDGVDAADWLSRWAMHRKRGGAADRCAATLALVERMAPRLREAGRAVDLFADRWHARVDVDLLDLCVAEGVPVSFPGADVPVHVPLDQWLRSTAPGRRDLAASAADARCRPLLYAAVGALGRGAAGLHEQLAAHPVLSGLLREWLDDAVADLGKAAGLPGAQAAFNRLSPFRSVAAQVSPQAVAGVAACPIAPLLGRTLRAGIMDELGWPALDEGLRLLDADTARGKDDELTVAEAWPALILARGHKVIVVGPEKVLLEHDLRIPHTLERWQRPDFRFTDGELLVIWRHENKQYGYWSARPSEVFTLGGDELARWYSSQEAGTPSIPLPGGGRATGGRVLHAGDTVLPPSRPVIGDGTAYWRQGRQGLRQIWLEYDPATGTHGRASLPALLQSGIQEDATLLQQHCEVLPLQPGLEQSPFGTDGTVLGRWVRRQGEGAEARMTAGTPDGRTVTWQGTYGIPLGALKMPGGAAPVAVQTAQTITLCAPDDPSVTGELSQVTLGSRGSAFAAGTRFLPAPAFWHALRPRDEQSSAVLRALTDEQTDELLAAAVEALAELRDRRAELQAGSAESGGTADTTGLPTAEDVLLRTVAQALPALTEERLLAGVTALVAATVRFATAANAFAHPPAPQARPQRNRTEGMFADYRPEHGDDATLILATRGISGAWGWWTNSAAWQTLRQIRAVSHVLSGRPADGTPLHERLTAPVGAWRSDEHTIPVRAPDWTQALGVLRPLAYRAASPALPEDRREALLLLFEALAEGPLAAAEGTLRTVVLCEEQHGQDRAGQVLRHGDRTVVVIGGKNVDYQRKRLTWLALDHDPTGEFGAVAHFTLEREKVFTSAFPAGGLAEVARLIRDKGAVPWRPEAPATLTTATREGLGPLQAAALLAAQPEEPGADVLALIGLKTRQLELGNNLLMSLGATHRLALMSALLPGTPADLWTAGPDLAAAAQVWDERLGSLVRLPEDIVADLAGLPGGSSTDVLNPGLTPWISRTTVQRLDKEGRLVADDPRAVPSRHMVANAVDTLASLAYTLPIAHPLRAGLPDSLAAIRRRLTDPGLLLDLDISWTHNGGSTAEQLRTAHGLAATGGAEADGFTPVGDVFLLYPGHGNTEAVLVRPAALTGPDDPSFGLVEGLVGSGRGTGMRALRTLLDDGITRALAVTGTAGHAQDAAVSAPALVAEVAAAHELSEDAAVLYLQLLALPDPTDRNCARWTGWKPARMKKARTELAATSLVVEAKRPRAGRTLFLPCGWRDLKAPALPVETWKEGLYPVPGHARAVPLMPVAELFARAWQRVRDGDAPAYEELTTRATRKGRRR</sequence>
<dbReference type="EMBL" id="JACTVJ010000005">
    <property type="protein sequence ID" value="MBC9713291.1"/>
    <property type="molecule type" value="Genomic_DNA"/>
</dbReference>
<proteinExistence type="predicted"/>
<keyword evidence="2" id="KW-1185">Reference proteome</keyword>
<dbReference type="Proteomes" id="UP000642284">
    <property type="component" value="Unassembled WGS sequence"/>
</dbReference>
<reference evidence="1 2" key="1">
    <citation type="submission" date="2020-08" db="EMBL/GenBank/DDBJ databases">
        <title>Genemic of Streptomyces polyaspartic.</title>
        <authorList>
            <person name="Liu W."/>
        </authorList>
    </citation>
    <scope>NUCLEOTIDE SEQUENCE [LARGE SCALE GENOMIC DNA]</scope>
    <source>
        <strain evidence="1 2">TRM66268-LWL</strain>
    </source>
</reference>
<gene>
    <name evidence="1" type="ORF">H9Y04_12000</name>
</gene>
<evidence type="ECO:0008006" key="3">
    <source>
        <dbReference type="Google" id="ProtNLM"/>
    </source>
</evidence>
<evidence type="ECO:0000313" key="1">
    <source>
        <dbReference type="EMBL" id="MBC9713291.1"/>
    </source>
</evidence>